<dbReference type="Gene3D" id="1.10.357.10">
    <property type="entry name" value="Tetracycline Repressor, domain 2"/>
    <property type="match status" value="1"/>
</dbReference>
<dbReference type="InterPro" id="IPR009057">
    <property type="entry name" value="Homeodomain-like_sf"/>
</dbReference>
<gene>
    <name evidence="4" type="ORF">GGQ54_002137</name>
</gene>
<dbReference type="PRINTS" id="PR00455">
    <property type="entry name" value="HTHTETR"/>
</dbReference>
<evidence type="ECO:0000259" key="3">
    <source>
        <dbReference type="PROSITE" id="PS50977"/>
    </source>
</evidence>
<dbReference type="GO" id="GO:0000976">
    <property type="term" value="F:transcription cis-regulatory region binding"/>
    <property type="evidence" value="ECO:0007669"/>
    <property type="project" value="TreeGrafter"/>
</dbReference>
<keyword evidence="1 2" id="KW-0238">DNA-binding</keyword>
<evidence type="ECO:0000313" key="5">
    <source>
        <dbReference type="Proteomes" id="UP000527616"/>
    </source>
</evidence>
<dbReference type="InterPro" id="IPR001647">
    <property type="entry name" value="HTH_TetR"/>
</dbReference>
<keyword evidence="5" id="KW-1185">Reference proteome</keyword>
<dbReference type="PANTHER" id="PTHR30055">
    <property type="entry name" value="HTH-TYPE TRANSCRIPTIONAL REGULATOR RUTR"/>
    <property type="match status" value="1"/>
</dbReference>
<dbReference type="RefSeq" id="WP_179445384.1">
    <property type="nucleotide sequence ID" value="NZ_JACBZS010000001.1"/>
</dbReference>
<dbReference type="EMBL" id="JACBZS010000001">
    <property type="protein sequence ID" value="NYI71577.1"/>
    <property type="molecule type" value="Genomic_DNA"/>
</dbReference>
<evidence type="ECO:0000256" key="2">
    <source>
        <dbReference type="PROSITE-ProRule" id="PRU00335"/>
    </source>
</evidence>
<feature type="DNA-binding region" description="H-T-H motif" evidence="2">
    <location>
        <begin position="39"/>
        <end position="58"/>
    </location>
</feature>
<proteinExistence type="predicted"/>
<dbReference type="Pfam" id="PF00440">
    <property type="entry name" value="TetR_N"/>
    <property type="match status" value="1"/>
</dbReference>
<evidence type="ECO:0000256" key="1">
    <source>
        <dbReference type="ARBA" id="ARBA00023125"/>
    </source>
</evidence>
<organism evidence="4 5">
    <name type="scientific">Naumannella cuiyingiana</name>
    <dbReference type="NCBI Taxonomy" id="1347891"/>
    <lineage>
        <taxon>Bacteria</taxon>
        <taxon>Bacillati</taxon>
        <taxon>Actinomycetota</taxon>
        <taxon>Actinomycetes</taxon>
        <taxon>Propionibacteriales</taxon>
        <taxon>Propionibacteriaceae</taxon>
        <taxon>Naumannella</taxon>
    </lineage>
</organism>
<evidence type="ECO:0000313" key="4">
    <source>
        <dbReference type="EMBL" id="NYI71577.1"/>
    </source>
</evidence>
<dbReference type="GO" id="GO:0003700">
    <property type="term" value="F:DNA-binding transcription factor activity"/>
    <property type="evidence" value="ECO:0007669"/>
    <property type="project" value="TreeGrafter"/>
</dbReference>
<reference evidence="4 5" key="1">
    <citation type="submission" date="2020-07" db="EMBL/GenBank/DDBJ databases">
        <title>Sequencing the genomes of 1000 actinobacteria strains.</title>
        <authorList>
            <person name="Klenk H.-P."/>
        </authorList>
    </citation>
    <scope>NUCLEOTIDE SEQUENCE [LARGE SCALE GENOMIC DNA]</scope>
    <source>
        <strain evidence="4 5">DSM 103164</strain>
    </source>
</reference>
<dbReference type="SUPFAM" id="SSF46689">
    <property type="entry name" value="Homeodomain-like"/>
    <property type="match status" value="1"/>
</dbReference>
<accession>A0A7Z0DA31</accession>
<dbReference type="SUPFAM" id="SSF48498">
    <property type="entry name" value="Tetracyclin repressor-like, C-terminal domain"/>
    <property type="match status" value="1"/>
</dbReference>
<protein>
    <submittedName>
        <fullName evidence="4">AcrR family transcriptional regulator</fullName>
    </submittedName>
</protein>
<dbReference type="PROSITE" id="PS50977">
    <property type="entry name" value="HTH_TETR_2"/>
    <property type="match status" value="1"/>
</dbReference>
<dbReference type="AlphaFoldDB" id="A0A7Z0DA31"/>
<dbReference type="InterPro" id="IPR050109">
    <property type="entry name" value="HTH-type_TetR-like_transc_reg"/>
</dbReference>
<name>A0A7Z0DA31_9ACTN</name>
<dbReference type="PANTHER" id="PTHR30055:SF200">
    <property type="entry name" value="HTH-TYPE TRANSCRIPTIONAL REPRESSOR BDCR"/>
    <property type="match status" value="1"/>
</dbReference>
<dbReference type="Proteomes" id="UP000527616">
    <property type="component" value="Unassembled WGS sequence"/>
</dbReference>
<sequence>MIDAVALAPPPVADSTPAGERVLATAGDLFYRVGINRVGVDLIADTAGVTKRTLYQRFGSKDGLVTAYLDRRRHRWQTHLLSELGTADDPAVAVRTVFATAAAWARDNPRGCAFVNAWAEISASPEHQALAVIREEKRWMRRLWRQLLGDDRLAESVHLLYEGAQTLYTILGAPGAFDDAARAALELAGARS</sequence>
<feature type="domain" description="HTH tetR-type" evidence="3">
    <location>
        <begin position="16"/>
        <end position="76"/>
    </location>
</feature>
<dbReference type="InterPro" id="IPR036271">
    <property type="entry name" value="Tet_transcr_reg_TetR-rel_C_sf"/>
</dbReference>
<comment type="caution">
    <text evidence="4">The sequence shown here is derived from an EMBL/GenBank/DDBJ whole genome shotgun (WGS) entry which is preliminary data.</text>
</comment>